<reference evidence="2" key="1">
    <citation type="submission" date="2023-04" db="EMBL/GenBank/DDBJ databases">
        <authorList>
            <consortium name="ELIXIR-Norway"/>
        </authorList>
    </citation>
    <scope>NUCLEOTIDE SEQUENCE [LARGE SCALE GENOMIC DNA]</scope>
</reference>
<proteinExistence type="predicted"/>
<keyword evidence="1" id="KW-0812">Transmembrane</keyword>
<keyword evidence="1" id="KW-1133">Transmembrane helix</keyword>
<feature type="transmembrane region" description="Helical" evidence="1">
    <location>
        <begin position="30"/>
        <end position="51"/>
    </location>
</feature>
<evidence type="ECO:0000256" key="1">
    <source>
        <dbReference type="SAM" id="Phobius"/>
    </source>
</evidence>
<dbReference type="EMBL" id="OX459945">
    <property type="protein sequence ID" value="CAI9179658.1"/>
    <property type="molecule type" value="Genomic_DNA"/>
</dbReference>
<sequence>MLPTTPDLLQLPRNMCLNAKVTHPSVFEALWGKALPALAGAGYWLHLFLAADRRSIPAKKRPFSDLKKTGTEDLNGDLRGRLAGEAVTRCPTCNPNLQNAYDFAICLHSLGSSKPPAKVIGSI</sequence>
<keyword evidence="1" id="KW-0472">Membrane</keyword>
<name>A0ABN9A477_RANTA</name>
<gene>
    <name evidence="2" type="ORF">MRATA1EN1_LOCUS28620</name>
</gene>
<organism evidence="2 3">
    <name type="scientific">Rangifer tarandus platyrhynchus</name>
    <name type="common">Svalbard reindeer</name>
    <dbReference type="NCBI Taxonomy" id="3082113"/>
    <lineage>
        <taxon>Eukaryota</taxon>
        <taxon>Metazoa</taxon>
        <taxon>Chordata</taxon>
        <taxon>Craniata</taxon>
        <taxon>Vertebrata</taxon>
        <taxon>Euteleostomi</taxon>
        <taxon>Mammalia</taxon>
        <taxon>Eutheria</taxon>
        <taxon>Laurasiatheria</taxon>
        <taxon>Artiodactyla</taxon>
        <taxon>Ruminantia</taxon>
        <taxon>Pecora</taxon>
        <taxon>Cervidae</taxon>
        <taxon>Odocoileinae</taxon>
        <taxon>Rangifer</taxon>
    </lineage>
</organism>
<accession>A0ABN9A477</accession>
<dbReference type="Proteomes" id="UP001176941">
    <property type="component" value="Chromosome 9"/>
</dbReference>
<protein>
    <submittedName>
        <fullName evidence="2">Uncharacterized protein</fullName>
    </submittedName>
</protein>
<evidence type="ECO:0000313" key="3">
    <source>
        <dbReference type="Proteomes" id="UP001176941"/>
    </source>
</evidence>
<keyword evidence="3" id="KW-1185">Reference proteome</keyword>
<evidence type="ECO:0000313" key="2">
    <source>
        <dbReference type="EMBL" id="CAI9179658.1"/>
    </source>
</evidence>